<dbReference type="EMBL" id="QFQP01000021">
    <property type="protein sequence ID" value="PZR09371.1"/>
    <property type="molecule type" value="Genomic_DNA"/>
</dbReference>
<proteinExistence type="predicted"/>
<protein>
    <recommendedName>
        <fullName evidence="5">Late embryogenesis abundant protein</fullName>
    </recommendedName>
</protein>
<dbReference type="AlphaFoldDB" id="A0A2W5VGD6"/>
<dbReference type="Proteomes" id="UP000249061">
    <property type="component" value="Unassembled WGS sequence"/>
</dbReference>
<evidence type="ECO:0000313" key="4">
    <source>
        <dbReference type="Proteomes" id="UP000249061"/>
    </source>
</evidence>
<feature type="signal peptide" evidence="2">
    <location>
        <begin position="1"/>
        <end position="20"/>
    </location>
</feature>
<dbReference type="Gene3D" id="1.10.287.700">
    <property type="entry name" value="Helix hairpin bin"/>
    <property type="match status" value="1"/>
</dbReference>
<accession>A0A2W5VGD6</accession>
<organism evidence="3 4">
    <name type="scientific">Archangium gephyra</name>
    <dbReference type="NCBI Taxonomy" id="48"/>
    <lineage>
        <taxon>Bacteria</taxon>
        <taxon>Pseudomonadati</taxon>
        <taxon>Myxococcota</taxon>
        <taxon>Myxococcia</taxon>
        <taxon>Myxococcales</taxon>
        <taxon>Cystobacterineae</taxon>
        <taxon>Archangiaceae</taxon>
        <taxon>Archangium</taxon>
    </lineage>
</organism>
<feature type="chain" id="PRO_5015903343" description="Late embryogenesis abundant protein" evidence="2">
    <location>
        <begin position="21"/>
        <end position="89"/>
    </location>
</feature>
<feature type="compositionally biased region" description="Basic and acidic residues" evidence="1">
    <location>
        <begin position="64"/>
        <end position="89"/>
    </location>
</feature>
<evidence type="ECO:0000256" key="1">
    <source>
        <dbReference type="SAM" id="MobiDB-lite"/>
    </source>
</evidence>
<keyword evidence="2" id="KW-0732">Signal</keyword>
<feature type="region of interest" description="Disordered" evidence="1">
    <location>
        <begin position="60"/>
        <end position="89"/>
    </location>
</feature>
<reference evidence="3 4" key="1">
    <citation type="submission" date="2017-08" db="EMBL/GenBank/DDBJ databases">
        <title>Infants hospitalized years apart are colonized by the same room-sourced microbial strains.</title>
        <authorList>
            <person name="Brooks B."/>
            <person name="Olm M.R."/>
            <person name="Firek B.A."/>
            <person name="Baker R."/>
            <person name="Thomas B.C."/>
            <person name="Morowitz M.J."/>
            <person name="Banfield J.F."/>
        </authorList>
    </citation>
    <scope>NUCLEOTIDE SEQUENCE [LARGE SCALE GENOMIC DNA]</scope>
    <source>
        <strain evidence="3">S2_003_000_R2_14</strain>
    </source>
</reference>
<evidence type="ECO:0000313" key="3">
    <source>
        <dbReference type="EMBL" id="PZR09371.1"/>
    </source>
</evidence>
<name>A0A2W5VGD6_9BACT</name>
<gene>
    <name evidence="3" type="ORF">DI536_22590</name>
</gene>
<comment type="caution">
    <text evidence="3">The sequence shown here is derived from an EMBL/GenBank/DDBJ whole genome shotgun (WGS) entry which is preliminary data.</text>
</comment>
<evidence type="ECO:0008006" key="5">
    <source>
        <dbReference type="Google" id="ProtNLM"/>
    </source>
</evidence>
<sequence>MKKLHLLGLLAMSLSLPAFAQSAGESIKDTANDAKRGVKKGANRVEETFCTGTKAECAAKKAKNRSEEASDAVKDKATEVKDKLDADNK</sequence>
<evidence type="ECO:0000256" key="2">
    <source>
        <dbReference type="SAM" id="SignalP"/>
    </source>
</evidence>